<dbReference type="GO" id="GO:0016020">
    <property type="term" value="C:membrane"/>
    <property type="evidence" value="ECO:0007669"/>
    <property type="project" value="UniProtKB-SubCell"/>
</dbReference>
<dbReference type="AlphaFoldDB" id="A0A6G1EMC1"/>
<dbReference type="EMBL" id="SPHZ02000003">
    <property type="protein sequence ID" value="KAF0925774.1"/>
    <property type="molecule type" value="Genomic_DNA"/>
</dbReference>
<evidence type="ECO:0000313" key="6">
    <source>
        <dbReference type="EMBL" id="KAF0925774.1"/>
    </source>
</evidence>
<comment type="caution">
    <text evidence="6">The sequence shown here is derived from an EMBL/GenBank/DDBJ whole genome shotgun (WGS) entry which is preliminary data.</text>
</comment>
<evidence type="ECO:0000256" key="3">
    <source>
        <dbReference type="ARBA" id="ARBA00022989"/>
    </source>
</evidence>
<reference evidence="6 7" key="1">
    <citation type="submission" date="2019-11" db="EMBL/GenBank/DDBJ databases">
        <title>Whole genome sequence of Oryza granulata.</title>
        <authorList>
            <person name="Li W."/>
        </authorList>
    </citation>
    <scope>NUCLEOTIDE SEQUENCE [LARGE SCALE GENOMIC DNA]</scope>
    <source>
        <strain evidence="7">cv. Menghai</strain>
        <tissue evidence="6">Leaf</tissue>
    </source>
</reference>
<keyword evidence="2 5" id="KW-0812">Transmembrane</keyword>
<name>A0A6G1EMC1_9ORYZ</name>
<dbReference type="Pfam" id="PF02535">
    <property type="entry name" value="Zip"/>
    <property type="match status" value="1"/>
</dbReference>
<keyword evidence="4 5" id="KW-0472">Membrane</keyword>
<keyword evidence="7" id="KW-1185">Reference proteome</keyword>
<evidence type="ECO:0000313" key="7">
    <source>
        <dbReference type="Proteomes" id="UP000479710"/>
    </source>
</evidence>
<protein>
    <submittedName>
        <fullName evidence="6">Uncharacterized protein</fullName>
    </submittedName>
</protein>
<feature type="transmembrane region" description="Helical" evidence="5">
    <location>
        <begin position="45"/>
        <end position="69"/>
    </location>
</feature>
<keyword evidence="3 5" id="KW-1133">Transmembrane helix</keyword>
<evidence type="ECO:0000256" key="2">
    <source>
        <dbReference type="ARBA" id="ARBA00022692"/>
    </source>
</evidence>
<dbReference type="GO" id="GO:0046873">
    <property type="term" value="F:metal ion transmembrane transporter activity"/>
    <property type="evidence" value="ECO:0007669"/>
    <property type="project" value="InterPro"/>
</dbReference>
<accession>A0A6G1EMC1</accession>
<comment type="subcellular location">
    <subcellularLocation>
        <location evidence="1">Membrane</location>
        <topology evidence="1">Multi-pass membrane protein</topology>
    </subcellularLocation>
</comment>
<evidence type="ECO:0000256" key="1">
    <source>
        <dbReference type="ARBA" id="ARBA00004141"/>
    </source>
</evidence>
<evidence type="ECO:0000256" key="4">
    <source>
        <dbReference type="ARBA" id="ARBA00023136"/>
    </source>
</evidence>
<sequence>MLLTSSGVRRQEEVGARLVLHHDAVRDCARPGLTKVYKDNSPTSLIVVGLLNVASVGLLHYMALVELLAADFMGPKLQGSVWLQLAGFLTILLGTGSMSMAK</sequence>
<organism evidence="6 7">
    <name type="scientific">Oryza meyeriana var. granulata</name>
    <dbReference type="NCBI Taxonomy" id="110450"/>
    <lineage>
        <taxon>Eukaryota</taxon>
        <taxon>Viridiplantae</taxon>
        <taxon>Streptophyta</taxon>
        <taxon>Embryophyta</taxon>
        <taxon>Tracheophyta</taxon>
        <taxon>Spermatophyta</taxon>
        <taxon>Magnoliopsida</taxon>
        <taxon>Liliopsida</taxon>
        <taxon>Poales</taxon>
        <taxon>Poaceae</taxon>
        <taxon>BOP clade</taxon>
        <taxon>Oryzoideae</taxon>
        <taxon>Oryzeae</taxon>
        <taxon>Oryzinae</taxon>
        <taxon>Oryza</taxon>
        <taxon>Oryza meyeriana</taxon>
    </lineage>
</organism>
<gene>
    <name evidence="6" type="ORF">E2562_018433</name>
</gene>
<feature type="transmembrane region" description="Helical" evidence="5">
    <location>
        <begin position="81"/>
        <end position="101"/>
    </location>
</feature>
<evidence type="ECO:0000256" key="5">
    <source>
        <dbReference type="SAM" id="Phobius"/>
    </source>
</evidence>
<dbReference type="Proteomes" id="UP000479710">
    <property type="component" value="Unassembled WGS sequence"/>
</dbReference>
<dbReference type="OrthoDB" id="448280at2759"/>
<dbReference type="InterPro" id="IPR003689">
    <property type="entry name" value="ZIP"/>
</dbReference>
<proteinExistence type="predicted"/>